<comment type="caution">
    <text evidence="2">The sequence shown here is derived from an EMBL/GenBank/DDBJ whole genome shotgun (WGS) entry which is preliminary data.</text>
</comment>
<protein>
    <submittedName>
        <fullName evidence="2">Uncharacterized protein</fullName>
    </submittedName>
</protein>
<name>A0A1G2MHB2_9BACT</name>
<gene>
    <name evidence="2" type="ORF">A3C72_00705</name>
</gene>
<evidence type="ECO:0000313" key="2">
    <source>
        <dbReference type="EMBL" id="OHA23258.1"/>
    </source>
</evidence>
<organism evidence="2 3">
    <name type="scientific">Candidatus Taylorbacteria bacterium RIFCSPHIGHO2_02_FULL_43_32b</name>
    <dbReference type="NCBI Taxonomy" id="1802306"/>
    <lineage>
        <taxon>Bacteria</taxon>
        <taxon>Candidatus Tayloriibacteriota</taxon>
    </lineage>
</organism>
<evidence type="ECO:0000256" key="1">
    <source>
        <dbReference type="SAM" id="MobiDB-lite"/>
    </source>
</evidence>
<feature type="compositionally biased region" description="Polar residues" evidence="1">
    <location>
        <begin position="138"/>
        <end position="158"/>
    </location>
</feature>
<dbReference type="AlphaFoldDB" id="A0A1G2MHB2"/>
<reference evidence="2 3" key="1">
    <citation type="journal article" date="2016" name="Nat. Commun.">
        <title>Thousands of microbial genomes shed light on interconnected biogeochemical processes in an aquifer system.</title>
        <authorList>
            <person name="Anantharaman K."/>
            <person name="Brown C.T."/>
            <person name="Hug L.A."/>
            <person name="Sharon I."/>
            <person name="Castelle C.J."/>
            <person name="Probst A.J."/>
            <person name="Thomas B.C."/>
            <person name="Singh A."/>
            <person name="Wilkins M.J."/>
            <person name="Karaoz U."/>
            <person name="Brodie E.L."/>
            <person name="Williams K.H."/>
            <person name="Hubbard S.S."/>
            <person name="Banfield J.F."/>
        </authorList>
    </citation>
    <scope>NUCLEOTIDE SEQUENCE [LARGE SCALE GENOMIC DNA]</scope>
</reference>
<dbReference type="Proteomes" id="UP000177130">
    <property type="component" value="Unassembled WGS sequence"/>
</dbReference>
<sequence length="267" mass="28920">MYSRGKRYFFSVVSIVIGAALLTRLSLPTPLPSPRFSVPDPVRNSVFVIRNSFPGILKELSYINPLLPRIALSKTGEPIVPNSTPTAERKTIGSFFSSLWHGFFSFFGGDADSKDVKLASTIAAREEDVLPPKKTVSEEGQSLNGQVALNLTDNPLSRSESDTSDSTTGAIPPVTNKETTTRIIEKQPIYIGLDEKELSNRLAALASSFLSQTKTLASKTELNDVYRALSQTNRIDQLRNVTFSGSVTGLPSTGTTFDGNLSSILTA</sequence>
<accession>A0A1G2MHB2</accession>
<dbReference type="EMBL" id="MHRK01000039">
    <property type="protein sequence ID" value="OHA23258.1"/>
    <property type="molecule type" value="Genomic_DNA"/>
</dbReference>
<feature type="region of interest" description="Disordered" evidence="1">
    <location>
        <begin position="133"/>
        <end position="174"/>
    </location>
</feature>
<proteinExistence type="predicted"/>
<evidence type="ECO:0000313" key="3">
    <source>
        <dbReference type="Proteomes" id="UP000177130"/>
    </source>
</evidence>